<dbReference type="Proteomes" id="UP000245212">
    <property type="component" value="Unassembled WGS sequence"/>
</dbReference>
<evidence type="ECO:0000256" key="1">
    <source>
        <dbReference type="ARBA" id="ARBA00004442"/>
    </source>
</evidence>
<dbReference type="GO" id="GO:0009279">
    <property type="term" value="C:cell outer membrane"/>
    <property type="evidence" value="ECO:0007669"/>
    <property type="project" value="UniProtKB-SubCell"/>
</dbReference>
<evidence type="ECO:0000256" key="5">
    <source>
        <dbReference type="ARBA" id="ARBA00023237"/>
    </source>
</evidence>
<dbReference type="AlphaFoldDB" id="A0A2V1K0N9"/>
<evidence type="ECO:0000256" key="2">
    <source>
        <dbReference type="ARBA" id="ARBA00005722"/>
    </source>
</evidence>
<accession>A0A2V1K0N9</accession>
<evidence type="ECO:0000313" key="7">
    <source>
        <dbReference type="EMBL" id="PWF24766.1"/>
    </source>
</evidence>
<keyword evidence="8" id="KW-1185">Reference proteome</keyword>
<evidence type="ECO:0000313" key="8">
    <source>
        <dbReference type="Proteomes" id="UP000245212"/>
    </source>
</evidence>
<comment type="caution">
    <text evidence="7">The sequence shown here is derived from an EMBL/GenBank/DDBJ whole genome shotgun (WGS) entry which is preliminary data.</text>
</comment>
<evidence type="ECO:0000256" key="4">
    <source>
        <dbReference type="ARBA" id="ARBA00023136"/>
    </source>
</evidence>
<dbReference type="PANTHER" id="PTHR38776:SF1">
    <property type="entry name" value="MLTA-INTERACTING PROTEIN-RELATED"/>
    <property type="match status" value="1"/>
</dbReference>
<keyword evidence="5" id="KW-0998">Cell outer membrane</keyword>
<gene>
    <name evidence="7" type="ORF">DD235_00825</name>
</gene>
<sequence>MPCRPSHHPFFPVWCPQHIAAVLAGLLLSAPVAAQEIEWGLGLGVASSQTAYTDMKRDHAALPMLYVENRHMRFFGTDLEIKLPGLRFSETQRLDFNLIGRYDGSGYKADDAWILNGMAKRKGGIWGGLGVEWQTSLASLQADWTHDLSGHSKGQRLHLEINRAWQLGERFTLTPRLAATWHDGNYVDYYYGVRASEVRWNRPGYHPASAMNTSFGLRGVYRFDQHHTVTLDLQASRLASAIRDSPLVDRSTVNHLFLGYMYRF</sequence>
<keyword evidence="3 6" id="KW-0732">Signal</keyword>
<feature type="chain" id="PRO_5015965626" evidence="6">
    <location>
        <begin position="35"/>
        <end position="264"/>
    </location>
</feature>
<dbReference type="InterPro" id="IPR010583">
    <property type="entry name" value="MipA"/>
</dbReference>
<name>A0A2V1K0N9_9BURK</name>
<evidence type="ECO:0000256" key="6">
    <source>
        <dbReference type="SAM" id="SignalP"/>
    </source>
</evidence>
<comment type="subcellular location">
    <subcellularLocation>
        <location evidence="1">Cell outer membrane</location>
    </subcellularLocation>
</comment>
<dbReference type="Pfam" id="PF06629">
    <property type="entry name" value="MipA"/>
    <property type="match status" value="1"/>
</dbReference>
<reference evidence="8" key="1">
    <citation type="submission" date="2018-05" db="EMBL/GenBank/DDBJ databases">
        <authorList>
            <person name="Li Y."/>
        </authorList>
    </citation>
    <scope>NUCLEOTIDE SEQUENCE [LARGE SCALE GENOMIC DNA]</scope>
    <source>
        <strain evidence="8">3d-2-2</strain>
    </source>
</reference>
<dbReference type="PANTHER" id="PTHR38776">
    <property type="entry name" value="MLTA-INTERACTING PROTEIN-RELATED"/>
    <property type="match status" value="1"/>
</dbReference>
<protein>
    <submittedName>
        <fullName evidence="7">MipA/OmpV family protein</fullName>
    </submittedName>
</protein>
<comment type="similarity">
    <text evidence="2">Belongs to the MipA/OmpV family.</text>
</comment>
<proteinExistence type="inferred from homology"/>
<dbReference type="RefSeq" id="WP_109060170.1">
    <property type="nucleotide sequence ID" value="NZ_QETA01000001.1"/>
</dbReference>
<feature type="signal peptide" evidence="6">
    <location>
        <begin position="1"/>
        <end position="34"/>
    </location>
</feature>
<evidence type="ECO:0000256" key="3">
    <source>
        <dbReference type="ARBA" id="ARBA00022729"/>
    </source>
</evidence>
<organism evidence="7 8">
    <name type="scientific">Corticimicrobacter populi</name>
    <dbReference type="NCBI Taxonomy" id="2175229"/>
    <lineage>
        <taxon>Bacteria</taxon>
        <taxon>Pseudomonadati</taxon>
        <taxon>Pseudomonadota</taxon>
        <taxon>Betaproteobacteria</taxon>
        <taxon>Burkholderiales</taxon>
        <taxon>Alcaligenaceae</taxon>
        <taxon>Corticimicrobacter</taxon>
    </lineage>
</organism>
<keyword evidence="4" id="KW-0472">Membrane</keyword>
<dbReference type="EMBL" id="QETA01000001">
    <property type="protein sequence ID" value="PWF24766.1"/>
    <property type="molecule type" value="Genomic_DNA"/>
</dbReference>